<accession>A0A7K3M861</accession>
<dbReference type="Proteomes" id="UP000460435">
    <property type="component" value="Unassembled WGS sequence"/>
</dbReference>
<organism evidence="1 2">
    <name type="scientific">Phytoactinopolyspora mesophila</name>
    <dbReference type="NCBI Taxonomy" id="2650750"/>
    <lineage>
        <taxon>Bacteria</taxon>
        <taxon>Bacillati</taxon>
        <taxon>Actinomycetota</taxon>
        <taxon>Actinomycetes</taxon>
        <taxon>Jiangellales</taxon>
        <taxon>Jiangellaceae</taxon>
        <taxon>Phytoactinopolyspora</taxon>
    </lineage>
</organism>
<name>A0A7K3M861_9ACTN</name>
<sequence length="224" mass="24968">MPPHPTTPLATPEPHGFIYLGFQADQAPKGPHYRATPRRRQQALHLIEAAQSLERWPSIASVRVFRTHLVPPLPGAPRHDLAMLLRTATVKDLAEVRNVAEVKALGGTEVLVGTNAARIGNTEADEESIFLLNHFTVAGDANPVEVWRGLTDWYTSKIHVDNSTALRSVDAHSPFALVNYVRLPANPPSFLVNQLLRPSFHRVIRAALKEHQMRALPGFYRMIH</sequence>
<protein>
    <submittedName>
        <fullName evidence="1">Uncharacterized protein</fullName>
    </submittedName>
</protein>
<dbReference type="RefSeq" id="WP_162452171.1">
    <property type="nucleotide sequence ID" value="NZ_WLZY01000007.1"/>
</dbReference>
<gene>
    <name evidence="1" type="ORF">F7O44_20705</name>
</gene>
<reference evidence="1 2" key="1">
    <citation type="submission" date="2019-11" db="EMBL/GenBank/DDBJ databases">
        <authorList>
            <person name="Li X.-J."/>
            <person name="Feng X.-M."/>
        </authorList>
    </citation>
    <scope>NUCLEOTIDE SEQUENCE [LARGE SCALE GENOMIC DNA]</scope>
    <source>
        <strain evidence="1 2">XMNu-373</strain>
    </source>
</reference>
<keyword evidence="2" id="KW-1185">Reference proteome</keyword>
<evidence type="ECO:0000313" key="1">
    <source>
        <dbReference type="EMBL" id="NDL59496.1"/>
    </source>
</evidence>
<evidence type="ECO:0000313" key="2">
    <source>
        <dbReference type="Proteomes" id="UP000460435"/>
    </source>
</evidence>
<comment type="caution">
    <text evidence="1">The sequence shown here is derived from an EMBL/GenBank/DDBJ whole genome shotgun (WGS) entry which is preliminary data.</text>
</comment>
<dbReference type="AlphaFoldDB" id="A0A7K3M861"/>
<dbReference type="EMBL" id="WLZY01000007">
    <property type="protein sequence ID" value="NDL59496.1"/>
    <property type="molecule type" value="Genomic_DNA"/>
</dbReference>
<proteinExistence type="predicted"/>